<dbReference type="Proteomes" id="UP000244722">
    <property type="component" value="Unassembled WGS sequence"/>
</dbReference>
<feature type="region of interest" description="Disordered" evidence="1">
    <location>
        <begin position="72"/>
        <end position="122"/>
    </location>
</feature>
<evidence type="ECO:0000256" key="1">
    <source>
        <dbReference type="SAM" id="MobiDB-lite"/>
    </source>
</evidence>
<evidence type="ECO:0000313" key="2">
    <source>
        <dbReference type="EMBL" id="PUU75591.1"/>
    </source>
</evidence>
<feature type="compositionally biased region" description="Polar residues" evidence="1">
    <location>
        <begin position="73"/>
        <end position="85"/>
    </location>
</feature>
<evidence type="ECO:0000313" key="3">
    <source>
        <dbReference type="Proteomes" id="UP000244722"/>
    </source>
</evidence>
<proteinExistence type="predicted"/>
<accession>A0A2T6ZJC5</accession>
<dbReference type="AlphaFoldDB" id="A0A2T6ZJC5"/>
<organism evidence="2 3">
    <name type="scientific">Tuber borchii</name>
    <name type="common">White truffle</name>
    <dbReference type="NCBI Taxonomy" id="42251"/>
    <lineage>
        <taxon>Eukaryota</taxon>
        <taxon>Fungi</taxon>
        <taxon>Dikarya</taxon>
        <taxon>Ascomycota</taxon>
        <taxon>Pezizomycotina</taxon>
        <taxon>Pezizomycetes</taxon>
        <taxon>Pezizales</taxon>
        <taxon>Tuberaceae</taxon>
        <taxon>Tuber</taxon>
    </lineage>
</organism>
<sequence length="177" mass="18975">METLIFRPSILSLKLSTTCEGKIKILTSATSAIWCLVWSGVCGVLRMEMSSCVSGHMKEICQRKGADVLSRPENIQTSPHNSNTFIRWGSKDASKDAGGQKMGRKVEPGDQTSLPAYSGGNVDDIANGTSHITLEHPDIQMADASVQARLVNRKRNGPDSATGGGPPTPTHNTPRES</sequence>
<comment type="caution">
    <text evidence="2">The sequence shown here is derived from an EMBL/GenBank/DDBJ whole genome shotgun (WGS) entry which is preliminary data.</text>
</comment>
<gene>
    <name evidence="2" type="ORF">B9Z19DRAFT_331721</name>
</gene>
<keyword evidence="3" id="KW-1185">Reference proteome</keyword>
<name>A0A2T6ZJC5_TUBBO</name>
<protein>
    <submittedName>
        <fullName evidence="2">Uncharacterized protein</fullName>
    </submittedName>
</protein>
<dbReference type="OrthoDB" id="10622294at2759"/>
<reference evidence="2 3" key="1">
    <citation type="submission" date="2017-04" db="EMBL/GenBank/DDBJ databases">
        <title>Draft genome sequence of Tuber borchii Vittad., a whitish edible truffle.</title>
        <authorList>
            <consortium name="DOE Joint Genome Institute"/>
            <person name="Murat C."/>
            <person name="Kuo A."/>
            <person name="Barry K.W."/>
            <person name="Clum A."/>
            <person name="Dockter R.B."/>
            <person name="Fauchery L."/>
            <person name="Iotti M."/>
            <person name="Kohler A."/>
            <person name="Labutti K."/>
            <person name="Lindquist E.A."/>
            <person name="Lipzen A."/>
            <person name="Ohm R.A."/>
            <person name="Wang M."/>
            <person name="Grigoriev I.V."/>
            <person name="Zambonelli A."/>
            <person name="Martin F.M."/>
        </authorList>
    </citation>
    <scope>NUCLEOTIDE SEQUENCE [LARGE SCALE GENOMIC DNA]</scope>
    <source>
        <strain evidence="2 3">Tbo3840</strain>
    </source>
</reference>
<dbReference type="EMBL" id="NESQ01000223">
    <property type="protein sequence ID" value="PUU75591.1"/>
    <property type="molecule type" value="Genomic_DNA"/>
</dbReference>
<feature type="region of interest" description="Disordered" evidence="1">
    <location>
        <begin position="149"/>
        <end position="177"/>
    </location>
</feature>